<dbReference type="InterPro" id="IPR029058">
    <property type="entry name" value="AB_hydrolase_fold"/>
</dbReference>
<dbReference type="EC" id="3.4.14.-" evidence="6"/>
<sequence length="562" mass="61199">MRALALYGTIGSLLVTALATAPAGGATGAAAAPPAPAPHRIEFGRCAAVEHLPSTVECGRLTVPLDYARPDGKKIHLTVSRIRATARGERQGALVFNPGGPGASSMEFPLYGALPKWRKVARAYDFVGYAPRGVGRSAPLSCQNPKEFAKAPTDSRMHPDAAFKSRKRAEARAYARGCVRRAGADLPYYNSVNNARDLDMLRAALGEKKLTFMGASYGTYFGAVYATLFPGHVRRMIFDSVVNPAPHKIWYRNNLDQDIAFERRWGDWLGWVARHNDRYHLGTTKKAVQQAYNKAAGKLRRTPLNGKIGPGQLQSAFLKTGYNDAFWPMRAEALAGYLHGNPKPLIAQALPRDTGVAADENSNAVYTAVECNDAPWPHDWRTWNRDNTEIARIAPFETWDNAWMNLPCAYWPDRPASAAAELDDAVRRADHPAAGRDLADVAGHVARTQVDEALHGRRGPLDVHTEPGALPPVLLLAAERDAATPYRGALELQRRLPGSSLVTENGAGTHGVAFNDNACVNRYAEAYLLHGRIPAHKVYCAPRAEPLPGQQATRAQHALPGK</sequence>
<keyword evidence="3 6" id="KW-0378">Hydrolase</keyword>
<evidence type="ECO:0000256" key="3">
    <source>
        <dbReference type="ARBA" id="ARBA00022801"/>
    </source>
</evidence>
<feature type="chain" id="PRO_5046090419" evidence="4">
    <location>
        <begin position="32"/>
        <end position="562"/>
    </location>
</feature>
<evidence type="ECO:0000256" key="1">
    <source>
        <dbReference type="ARBA" id="ARBA00010088"/>
    </source>
</evidence>
<keyword evidence="6" id="KW-0031">Aminopeptidase</keyword>
<comment type="similarity">
    <text evidence="1">Belongs to the peptidase S33 family.</text>
</comment>
<keyword evidence="6" id="KW-0645">Protease</keyword>
<dbReference type="Proteomes" id="UP000194225">
    <property type="component" value="Unassembled WGS sequence"/>
</dbReference>
<evidence type="ECO:0000313" key="6">
    <source>
        <dbReference type="EMBL" id="OSY38173.1"/>
    </source>
</evidence>
<evidence type="ECO:0000256" key="4">
    <source>
        <dbReference type="SAM" id="SignalP"/>
    </source>
</evidence>
<organism evidence="6 7">
    <name type="scientific">Streptomyces platensis</name>
    <dbReference type="NCBI Taxonomy" id="58346"/>
    <lineage>
        <taxon>Bacteria</taxon>
        <taxon>Bacillati</taxon>
        <taxon>Actinomycetota</taxon>
        <taxon>Actinomycetes</taxon>
        <taxon>Kitasatosporales</taxon>
        <taxon>Streptomycetaceae</taxon>
        <taxon>Streptomyces</taxon>
    </lineage>
</organism>
<dbReference type="PANTHER" id="PTHR43248">
    <property type="entry name" value="2-SUCCINYL-6-HYDROXY-2,4-CYCLOHEXADIENE-1-CARBOXYLATE SYNTHASE"/>
    <property type="match status" value="1"/>
</dbReference>
<dbReference type="RefSeq" id="WP_244329838.1">
    <property type="nucleotide sequence ID" value="NZ_CP023691.1"/>
</dbReference>
<reference evidence="6 7" key="1">
    <citation type="submission" date="2016-09" db="EMBL/GenBank/DDBJ databases">
        <title>Streptomyces platensis DSM40041, a candidate organism with high potential of specific P450 cytochromes.</title>
        <authorList>
            <person name="Grumaz C."/>
            <person name="Vainshtein Y."/>
            <person name="Kirstahler P."/>
            <person name="Sohn K."/>
        </authorList>
    </citation>
    <scope>NUCLEOTIDE SEQUENCE [LARGE SCALE GENOMIC DNA]</scope>
    <source>
        <strain evidence="6 7">DSM 40041</strain>
    </source>
</reference>
<feature type="signal peptide" evidence="4">
    <location>
        <begin position="1"/>
        <end position="31"/>
    </location>
</feature>
<dbReference type="PANTHER" id="PTHR43248:SF29">
    <property type="entry name" value="TRIPEPTIDYL AMINOPEPTIDASE"/>
    <property type="match status" value="1"/>
</dbReference>
<dbReference type="GeneID" id="90927428"/>
<dbReference type="Pfam" id="PF08386">
    <property type="entry name" value="Abhydrolase_4"/>
    <property type="match status" value="1"/>
</dbReference>
<dbReference type="EMBL" id="MIGA01000061">
    <property type="protein sequence ID" value="OSY38173.1"/>
    <property type="molecule type" value="Genomic_DNA"/>
</dbReference>
<name>A0ABX3XNG5_STRPT</name>
<dbReference type="InterPro" id="IPR051601">
    <property type="entry name" value="Serine_prot/Carboxylest_S33"/>
</dbReference>
<protein>
    <submittedName>
        <fullName evidence="6">Tripeptidyl aminopeptidase</fullName>
        <ecNumber evidence="6">3.4.14.-</ecNumber>
    </submittedName>
</protein>
<keyword evidence="7" id="KW-1185">Reference proteome</keyword>
<evidence type="ECO:0000313" key="7">
    <source>
        <dbReference type="Proteomes" id="UP000194225"/>
    </source>
</evidence>
<evidence type="ECO:0000259" key="5">
    <source>
        <dbReference type="Pfam" id="PF08386"/>
    </source>
</evidence>
<evidence type="ECO:0000256" key="2">
    <source>
        <dbReference type="ARBA" id="ARBA00022729"/>
    </source>
</evidence>
<proteinExistence type="inferred from homology"/>
<dbReference type="InterPro" id="IPR013595">
    <property type="entry name" value="Pept_S33_TAP-like_C"/>
</dbReference>
<dbReference type="SUPFAM" id="SSF53474">
    <property type="entry name" value="alpha/beta-Hydrolases"/>
    <property type="match status" value="1"/>
</dbReference>
<dbReference type="GO" id="GO:0004177">
    <property type="term" value="F:aminopeptidase activity"/>
    <property type="evidence" value="ECO:0007669"/>
    <property type="project" value="UniProtKB-KW"/>
</dbReference>
<accession>A0ABX3XNG5</accession>
<comment type="caution">
    <text evidence="6">The sequence shown here is derived from an EMBL/GenBank/DDBJ whole genome shotgun (WGS) entry which is preliminary data.</text>
</comment>
<feature type="domain" description="Peptidase S33 tripeptidyl aminopeptidase-like C-terminal" evidence="5">
    <location>
        <begin position="458"/>
        <end position="540"/>
    </location>
</feature>
<gene>
    <name evidence="6" type="primary">tap_6</name>
    <name evidence="6" type="ORF">BG653_06202</name>
</gene>
<dbReference type="Gene3D" id="3.40.50.1820">
    <property type="entry name" value="alpha/beta hydrolase"/>
    <property type="match status" value="2"/>
</dbReference>
<keyword evidence="2 4" id="KW-0732">Signal</keyword>